<reference evidence="7 8" key="1">
    <citation type="journal article" date="2024" name="Nat. Commun.">
        <title>Phylogenomics reveals the evolutionary origins of lichenization in chlorophyte algae.</title>
        <authorList>
            <person name="Puginier C."/>
            <person name="Libourel C."/>
            <person name="Otte J."/>
            <person name="Skaloud P."/>
            <person name="Haon M."/>
            <person name="Grisel S."/>
            <person name="Petersen M."/>
            <person name="Berrin J.G."/>
            <person name="Delaux P.M."/>
            <person name="Dal Grande F."/>
            <person name="Keller J."/>
        </authorList>
    </citation>
    <scope>NUCLEOTIDE SEQUENCE [LARGE SCALE GENOMIC DNA]</scope>
    <source>
        <strain evidence="7 8">SAG 2145</strain>
    </source>
</reference>
<evidence type="ECO:0000256" key="3">
    <source>
        <dbReference type="ARBA" id="ARBA00022448"/>
    </source>
</evidence>
<dbReference type="Proteomes" id="UP001438707">
    <property type="component" value="Unassembled WGS sequence"/>
</dbReference>
<comment type="caution">
    <text evidence="7">The sequence shown here is derived from an EMBL/GenBank/DDBJ whole genome shotgun (WGS) entry which is preliminary data.</text>
</comment>
<dbReference type="PANTHER" id="PTHR11753">
    <property type="entry name" value="ADAPTOR COMPLEXES SMALL SUBUNIT FAMILY"/>
    <property type="match status" value="1"/>
</dbReference>
<protein>
    <recommendedName>
        <fullName evidence="6">AP complex mu/sigma subunit domain-containing protein</fullName>
    </recommendedName>
</protein>
<dbReference type="GO" id="GO:0012505">
    <property type="term" value="C:endomembrane system"/>
    <property type="evidence" value="ECO:0007669"/>
    <property type="project" value="UniProtKB-SubCell"/>
</dbReference>
<dbReference type="AlphaFoldDB" id="A0AAW1Q524"/>
<evidence type="ECO:0000259" key="6">
    <source>
        <dbReference type="Pfam" id="PF01217"/>
    </source>
</evidence>
<evidence type="ECO:0000313" key="8">
    <source>
        <dbReference type="Proteomes" id="UP001438707"/>
    </source>
</evidence>
<dbReference type="InterPro" id="IPR016635">
    <property type="entry name" value="AP_complex_ssu"/>
</dbReference>
<sequence>MSVEERRALEGEAVRRCLARAEKQCSFIEHRNFKVIYRRYASLFFLIGVDGDE</sequence>
<accession>A0AAW1Q524</accession>
<evidence type="ECO:0000256" key="5">
    <source>
        <dbReference type="ARBA" id="ARBA00023136"/>
    </source>
</evidence>
<comment type="subcellular location">
    <subcellularLocation>
        <location evidence="1">Endomembrane system</location>
    </subcellularLocation>
</comment>
<comment type="similarity">
    <text evidence="2">Belongs to the adaptor complexes small subunit family.</text>
</comment>
<proteinExistence type="inferred from homology"/>
<keyword evidence="4" id="KW-0653">Protein transport</keyword>
<evidence type="ECO:0000256" key="4">
    <source>
        <dbReference type="ARBA" id="ARBA00022927"/>
    </source>
</evidence>
<feature type="domain" description="AP complex mu/sigma subunit" evidence="6">
    <location>
        <begin position="3"/>
        <end position="52"/>
    </location>
</feature>
<feature type="non-terminal residue" evidence="7">
    <location>
        <position position="53"/>
    </location>
</feature>
<dbReference type="InterPro" id="IPR011012">
    <property type="entry name" value="Longin-like_dom_sf"/>
</dbReference>
<evidence type="ECO:0000256" key="2">
    <source>
        <dbReference type="ARBA" id="ARBA00006972"/>
    </source>
</evidence>
<name>A0AAW1Q524_9CHLO</name>
<keyword evidence="3" id="KW-0813">Transport</keyword>
<gene>
    <name evidence="7" type="ORF">WJX74_001970</name>
</gene>
<dbReference type="Gene3D" id="3.30.450.60">
    <property type="match status" value="1"/>
</dbReference>
<dbReference type="GO" id="GO:0015031">
    <property type="term" value="P:protein transport"/>
    <property type="evidence" value="ECO:0007669"/>
    <property type="project" value="UniProtKB-KW"/>
</dbReference>
<organism evidence="7 8">
    <name type="scientific">Apatococcus lobatus</name>
    <dbReference type="NCBI Taxonomy" id="904363"/>
    <lineage>
        <taxon>Eukaryota</taxon>
        <taxon>Viridiplantae</taxon>
        <taxon>Chlorophyta</taxon>
        <taxon>core chlorophytes</taxon>
        <taxon>Trebouxiophyceae</taxon>
        <taxon>Chlorellales</taxon>
        <taxon>Chlorellaceae</taxon>
        <taxon>Apatococcus</taxon>
    </lineage>
</organism>
<keyword evidence="5" id="KW-0472">Membrane</keyword>
<dbReference type="EMBL" id="JALJOS010000109">
    <property type="protein sequence ID" value="KAK9815968.1"/>
    <property type="molecule type" value="Genomic_DNA"/>
</dbReference>
<dbReference type="InterPro" id="IPR022775">
    <property type="entry name" value="AP_mu_sigma_su"/>
</dbReference>
<dbReference type="SUPFAM" id="SSF64356">
    <property type="entry name" value="SNARE-like"/>
    <property type="match status" value="1"/>
</dbReference>
<keyword evidence="8" id="KW-1185">Reference proteome</keyword>
<dbReference type="Pfam" id="PF01217">
    <property type="entry name" value="Clat_adaptor_s"/>
    <property type="match status" value="1"/>
</dbReference>
<evidence type="ECO:0000313" key="7">
    <source>
        <dbReference type="EMBL" id="KAK9815968.1"/>
    </source>
</evidence>
<evidence type="ECO:0000256" key="1">
    <source>
        <dbReference type="ARBA" id="ARBA00004308"/>
    </source>
</evidence>